<feature type="region of interest" description="Disordered" evidence="11">
    <location>
        <begin position="57"/>
        <end position="91"/>
    </location>
</feature>
<dbReference type="InterPro" id="IPR035897">
    <property type="entry name" value="Toll_tir_struct_dom_sf"/>
</dbReference>
<evidence type="ECO:0000256" key="13">
    <source>
        <dbReference type="SAM" id="SignalP"/>
    </source>
</evidence>
<evidence type="ECO:0000313" key="16">
    <source>
        <dbReference type="Proteomes" id="UP000762676"/>
    </source>
</evidence>
<keyword evidence="7 12" id="KW-1133">Transmembrane helix</keyword>
<dbReference type="PANTHER" id="PTHR24365:SF541">
    <property type="entry name" value="PROTEIN TOLL-RELATED"/>
    <property type="match status" value="1"/>
</dbReference>
<evidence type="ECO:0000256" key="9">
    <source>
        <dbReference type="ARBA" id="ARBA00023170"/>
    </source>
</evidence>
<name>A0AAV4HX71_9GAST</name>
<keyword evidence="9 15" id="KW-0675">Receptor</keyword>
<keyword evidence="16" id="KW-1185">Reference proteome</keyword>
<evidence type="ECO:0000256" key="10">
    <source>
        <dbReference type="ARBA" id="ARBA00023180"/>
    </source>
</evidence>
<dbReference type="SUPFAM" id="SSF52200">
    <property type="entry name" value="Toll/Interleukin receptor TIR domain"/>
    <property type="match status" value="1"/>
</dbReference>
<dbReference type="AlphaFoldDB" id="A0AAV4HX71"/>
<dbReference type="InterPro" id="IPR000157">
    <property type="entry name" value="TIR_dom"/>
</dbReference>
<keyword evidence="3" id="KW-0433">Leucine-rich repeat</keyword>
<evidence type="ECO:0000313" key="15">
    <source>
        <dbReference type="EMBL" id="GFS02789.1"/>
    </source>
</evidence>
<evidence type="ECO:0000256" key="7">
    <source>
        <dbReference type="ARBA" id="ARBA00022989"/>
    </source>
</evidence>
<feature type="signal peptide" evidence="13">
    <location>
        <begin position="1"/>
        <end position="18"/>
    </location>
</feature>
<dbReference type="Pfam" id="PF01582">
    <property type="entry name" value="TIR"/>
    <property type="match status" value="1"/>
</dbReference>
<evidence type="ECO:0000256" key="2">
    <source>
        <dbReference type="ARBA" id="ARBA00009634"/>
    </source>
</evidence>
<comment type="subcellular location">
    <subcellularLocation>
        <location evidence="1">Membrane</location>
        <topology evidence="1">Single-pass membrane protein</topology>
    </subcellularLocation>
</comment>
<keyword evidence="10" id="KW-0325">Glycoprotein</keyword>
<dbReference type="InterPro" id="IPR032675">
    <property type="entry name" value="LRR_dom_sf"/>
</dbReference>
<dbReference type="InterPro" id="IPR001611">
    <property type="entry name" value="Leu-rich_rpt"/>
</dbReference>
<evidence type="ECO:0000256" key="6">
    <source>
        <dbReference type="ARBA" id="ARBA00022737"/>
    </source>
</evidence>
<dbReference type="SMART" id="SM00369">
    <property type="entry name" value="LRR_TYP"/>
    <property type="match status" value="6"/>
</dbReference>
<dbReference type="Gene3D" id="3.40.50.10140">
    <property type="entry name" value="Toll/interleukin-1 receptor homology (TIR) domain"/>
    <property type="match status" value="1"/>
</dbReference>
<dbReference type="PANTHER" id="PTHR24365">
    <property type="entry name" value="TOLL-LIKE RECEPTOR"/>
    <property type="match status" value="1"/>
</dbReference>
<evidence type="ECO:0000256" key="11">
    <source>
        <dbReference type="SAM" id="MobiDB-lite"/>
    </source>
</evidence>
<proteinExistence type="inferred from homology"/>
<dbReference type="Gene3D" id="3.80.10.10">
    <property type="entry name" value="Ribonuclease Inhibitor"/>
    <property type="match status" value="3"/>
</dbReference>
<accession>A0AAV4HX71</accession>
<evidence type="ECO:0000256" key="12">
    <source>
        <dbReference type="SAM" id="Phobius"/>
    </source>
</evidence>
<evidence type="ECO:0000256" key="1">
    <source>
        <dbReference type="ARBA" id="ARBA00004167"/>
    </source>
</evidence>
<feature type="transmembrane region" description="Helical" evidence="12">
    <location>
        <begin position="901"/>
        <end position="923"/>
    </location>
</feature>
<evidence type="ECO:0000256" key="5">
    <source>
        <dbReference type="ARBA" id="ARBA00022729"/>
    </source>
</evidence>
<evidence type="ECO:0000256" key="4">
    <source>
        <dbReference type="ARBA" id="ARBA00022692"/>
    </source>
</evidence>
<dbReference type="PROSITE" id="PS51450">
    <property type="entry name" value="LRR"/>
    <property type="match status" value="3"/>
</dbReference>
<dbReference type="EMBL" id="BMAT01009251">
    <property type="protein sequence ID" value="GFS02789.1"/>
    <property type="molecule type" value="Genomic_DNA"/>
</dbReference>
<comment type="similarity">
    <text evidence="2">Belongs to the Toll-like receptor family.</text>
</comment>
<organism evidence="15 16">
    <name type="scientific">Elysia marginata</name>
    <dbReference type="NCBI Taxonomy" id="1093978"/>
    <lineage>
        <taxon>Eukaryota</taxon>
        <taxon>Metazoa</taxon>
        <taxon>Spiralia</taxon>
        <taxon>Lophotrochozoa</taxon>
        <taxon>Mollusca</taxon>
        <taxon>Gastropoda</taxon>
        <taxon>Heterobranchia</taxon>
        <taxon>Euthyneura</taxon>
        <taxon>Panpulmonata</taxon>
        <taxon>Sacoglossa</taxon>
        <taxon>Placobranchoidea</taxon>
        <taxon>Plakobranchidae</taxon>
        <taxon>Elysia</taxon>
    </lineage>
</organism>
<dbReference type="GO" id="GO:0038023">
    <property type="term" value="F:signaling receptor activity"/>
    <property type="evidence" value="ECO:0007669"/>
    <property type="project" value="TreeGrafter"/>
</dbReference>
<gene>
    <name evidence="15" type="ORF">ElyMa_004616400</name>
</gene>
<keyword evidence="5 13" id="KW-0732">Signal</keyword>
<feature type="chain" id="PRO_5043562470" evidence="13">
    <location>
        <begin position="19"/>
        <end position="1128"/>
    </location>
</feature>
<dbReference type="InterPro" id="IPR003591">
    <property type="entry name" value="Leu-rich_rpt_typical-subtyp"/>
</dbReference>
<dbReference type="Pfam" id="PF13855">
    <property type="entry name" value="LRR_8"/>
    <property type="match status" value="2"/>
</dbReference>
<keyword evidence="8 12" id="KW-0472">Membrane</keyword>
<evidence type="ECO:0000259" key="14">
    <source>
        <dbReference type="PROSITE" id="PS50104"/>
    </source>
</evidence>
<dbReference type="SUPFAM" id="SSF52058">
    <property type="entry name" value="L domain-like"/>
    <property type="match status" value="2"/>
</dbReference>
<reference evidence="15 16" key="1">
    <citation type="journal article" date="2021" name="Elife">
        <title>Chloroplast acquisition without the gene transfer in kleptoplastic sea slugs, Plakobranchus ocellatus.</title>
        <authorList>
            <person name="Maeda T."/>
            <person name="Takahashi S."/>
            <person name="Yoshida T."/>
            <person name="Shimamura S."/>
            <person name="Takaki Y."/>
            <person name="Nagai Y."/>
            <person name="Toyoda A."/>
            <person name="Suzuki Y."/>
            <person name="Arimoto A."/>
            <person name="Ishii H."/>
            <person name="Satoh N."/>
            <person name="Nishiyama T."/>
            <person name="Hasebe M."/>
            <person name="Maruyama T."/>
            <person name="Minagawa J."/>
            <person name="Obokata J."/>
            <person name="Shigenobu S."/>
        </authorList>
    </citation>
    <scope>NUCLEOTIDE SEQUENCE [LARGE SCALE GENOMIC DNA]</scope>
</reference>
<dbReference type="Proteomes" id="UP000762676">
    <property type="component" value="Unassembled WGS sequence"/>
</dbReference>
<comment type="caution">
    <text evidence="15">The sequence shown here is derived from an EMBL/GenBank/DDBJ whole genome shotgun (WGS) entry which is preliminary data.</text>
</comment>
<keyword evidence="4 12" id="KW-0812">Transmembrane</keyword>
<feature type="domain" description="TIR" evidence="14">
    <location>
        <begin position="967"/>
        <end position="1108"/>
    </location>
</feature>
<evidence type="ECO:0000256" key="3">
    <source>
        <dbReference type="ARBA" id="ARBA00022614"/>
    </source>
</evidence>
<dbReference type="GO" id="GO:0007165">
    <property type="term" value="P:signal transduction"/>
    <property type="evidence" value="ECO:0007669"/>
    <property type="project" value="InterPro"/>
</dbReference>
<keyword evidence="6" id="KW-0677">Repeat</keyword>
<evidence type="ECO:0000256" key="8">
    <source>
        <dbReference type="ARBA" id="ARBA00023136"/>
    </source>
</evidence>
<protein>
    <submittedName>
        <fullName evidence="15">Toll-like receptor g</fullName>
    </submittedName>
</protein>
<feature type="compositionally biased region" description="Polar residues" evidence="11">
    <location>
        <begin position="65"/>
        <end position="84"/>
    </location>
</feature>
<dbReference type="PROSITE" id="PS50104">
    <property type="entry name" value="TIR"/>
    <property type="match status" value="1"/>
</dbReference>
<sequence>MMSATYLLLLMSASMSKSSVEIGNQHKIKVKTLRFASETNLTSAKSLLELVNNNTPRIGNDHLTQRSGQMKNGNGTHTQNSNKDANIESGRPESEVHLLTVDDQAVQKKITSKEIVVETDDSQKRLEDNERGFMNNLDTGPPENEEFTALKQLEAAENYGAVFVSDVNSSERKYLPPHDFFRCGLCLCFARSQDQKVHAACVTVKGIRVLVHTIPEFLPPSTIYLDLMNNPIKRFEINKLAIYKSLKTVQASSNLISALWKSDCQTPVGLQHLNLADNNISAIQDGSFSCMSNLTHLILTKNRITQLTNASLSGLSKLQVLNLAYNNLHNIQAGAFIESPSLSILDLSVNRELGIPRIYYHTFKPLTRLEFLNITGCATNVGVYPTDALLALPALRELAINGEVHPFDQRLSALTNLTKLTLGGRRFCWTKNFTKSYFSGLVHLETLTIQWCKAEEYSPLVFDANPRIMNFELLRQPVGVKNLFPVLCYLQNPDQMRAVSISNARSRSQLIALSASDVKCLTRMKNLVSLSLDQDAISRVMNEFTFGLPSSLKTLSVQGNLLTSSGSVLSQISALSEKFSKFKAMYEDDQGGELLKESYKITAVDYKRDHSTVEYFNLNSHEAKVSLLKSRKPDQIPTDHETQTSSKNLHRNYTHLDIYSATNAIKQGIRLFSLRNPIRVALLNLSGTFINNWGHYPAKRLPPSTIITDLSNNRCKSLRQTFFAPNNSLVELHAGGNFLDVTLSKDDEGSKFSRLTRLEYLDLSKNQLFHLPWLVFQGVPRLRVLKLSWNNVNYVDFHIGHMTSLVYLDLARNSIWAISERTRNALDRLATAGNISLDLTYNPLPCTCEGLDLFRWLSSTRVRLLNKDFLVCVNTAQQQELVRDLSGRFLALQRLCVSKKLLILTSIFSCLILLLVIGFVWIFQKRWWIIYMWNLGVSHFYGYKPSNTSTDREQVTHPGDDSSRPRYTFDAFFVYSPSSLDFVFDEALDQLETRNHRLCLEDRDFLAGSYIPCNITSAVRNSKTTVVVIDENFRSVGWTQYAVQMAQVEAVRSKRNVLHLLLMNSTPGGRLPGVYLKLFRQGHFSELPPRDCLPDVHDKFWDSFSQILGHTNGRGSRRNVRLEVSDVC</sequence>
<dbReference type="GO" id="GO:0005886">
    <property type="term" value="C:plasma membrane"/>
    <property type="evidence" value="ECO:0007669"/>
    <property type="project" value="TreeGrafter"/>
</dbReference>